<evidence type="ECO:0000313" key="2">
    <source>
        <dbReference type="Proteomes" id="UP000479000"/>
    </source>
</evidence>
<dbReference type="AlphaFoldDB" id="A0A6H5GZE4"/>
<gene>
    <name evidence="1" type="ORF">NTEN_LOCUS14000</name>
</gene>
<name>A0A6H5GZE4_9HEMI</name>
<dbReference type="EMBL" id="CADCXU010020886">
    <property type="protein sequence ID" value="CAB0008781.1"/>
    <property type="molecule type" value="Genomic_DNA"/>
</dbReference>
<organism evidence="1 2">
    <name type="scientific">Nesidiocoris tenuis</name>
    <dbReference type="NCBI Taxonomy" id="355587"/>
    <lineage>
        <taxon>Eukaryota</taxon>
        <taxon>Metazoa</taxon>
        <taxon>Ecdysozoa</taxon>
        <taxon>Arthropoda</taxon>
        <taxon>Hexapoda</taxon>
        <taxon>Insecta</taxon>
        <taxon>Pterygota</taxon>
        <taxon>Neoptera</taxon>
        <taxon>Paraneoptera</taxon>
        <taxon>Hemiptera</taxon>
        <taxon>Heteroptera</taxon>
        <taxon>Panheteroptera</taxon>
        <taxon>Cimicomorpha</taxon>
        <taxon>Miridae</taxon>
        <taxon>Dicyphina</taxon>
        <taxon>Nesidiocoris</taxon>
    </lineage>
</organism>
<evidence type="ECO:0000313" key="1">
    <source>
        <dbReference type="EMBL" id="CAB0008781.1"/>
    </source>
</evidence>
<accession>A0A6H5GZE4</accession>
<proteinExistence type="predicted"/>
<protein>
    <submittedName>
        <fullName evidence="1">Uncharacterized protein</fullName>
    </submittedName>
</protein>
<sequence length="65" mass="7875">MVFSRAQWRVNIADSEHSIHEFSTQIVLFFDGEIQKPECLLFEFRPMRFEMLTNRHCQSRPLFQV</sequence>
<reference evidence="1 2" key="1">
    <citation type="submission" date="2020-02" db="EMBL/GenBank/DDBJ databases">
        <authorList>
            <person name="Ferguson B K."/>
        </authorList>
    </citation>
    <scope>NUCLEOTIDE SEQUENCE [LARGE SCALE GENOMIC DNA]</scope>
</reference>
<keyword evidence="2" id="KW-1185">Reference proteome</keyword>
<dbReference type="Proteomes" id="UP000479000">
    <property type="component" value="Unassembled WGS sequence"/>
</dbReference>